<feature type="coiled-coil region" evidence="1">
    <location>
        <begin position="361"/>
        <end position="426"/>
    </location>
</feature>
<keyword evidence="2" id="KW-1133">Transmembrane helix</keyword>
<evidence type="ECO:0000313" key="5">
    <source>
        <dbReference type="Proteomes" id="UP001082703"/>
    </source>
</evidence>
<feature type="coiled-coil region" evidence="1">
    <location>
        <begin position="194"/>
        <end position="268"/>
    </location>
</feature>
<gene>
    <name evidence="4" type="ORF">OUY18_07625</name>
</gene>
<reference evidence="4 5" key="1">
    <citation type="submission" date="2022-11" db="EMBL/GenBank/DDBJ databases">
        <authorList>
            <person name="Caiyu Z."/>
        </authorList>
    </citation>
    <scope>NUCLEOTIDE SEQUENCE [LARGE SCALE GENOMIC DNA]</scope>
    <source>
        <strain evidence="4 5">YR-4</strain>
    </source>
</reference>
<dbReference type="Proteomes" id="UP001082703">
    <property type="component" value="Unassembled WGS sequence"/>
</dbReference>
<dbReference type="RefSeq" id="WP_268058167.1">
    <property type="nucleotide sequence ID" value="NZ_JAPOHA010000006.1"/>
</dbReference>
<organism evidence="4 5">
    <name type="scientific">Caproiciproducens galactitolivorans</name>
    <dbReference type="NCBI Taxonomy" id="642589"/>
    <lineage>
        <taxon>Bacteria</taxon>
        <taxon>Bacillati</taxon>
        <taxon>Bacillota</taxon>
        <taxon>Clostridia</taxon>
        <taxon>Eubacteriales</taxon>
        <taxon>Acutalibacteraceae</taxon>
        <taxon>Caproiciproducens</taxon>
    </lineage>
</organism>
<accession>A0ABT4BTD4</accession>
<evidence type="ECO:0000256" key="2">
    <source>
        <dbReference type="SAM" id="Phobius"/>
    </source>
</evidence>
<dbReference type="InterPro" id="IPR038729">
    <property type="entry name" value="Rad50/SbcC_AAA"/>
</dbReference>
<keyword evidence="2" id="KW-0472">Membrane</keyword>
<protein>
    <submittedName>
        <fullName evidence="4">AAA family ATPase</fullName>
    </submittedName>
</protein>
<feature type="coiled-coil region" evidence="1">
    <location>
        <begin position="562"/>
        <end position="617"/>
    </location>
</feature>
<proteinExistence type="predicted"/>
<dbReference type="Gene3D" id="3.40.50.300">
    <property type="entry name" value="P-loop containing nucleotide triphosphate hydrolases"/>
    <property type="match status" value="2"/>
</dbReference>
<keyword evidence="5" id="KW-1185">Reference proteome</keyword>
<evidence type="ECO:0000256" key="1">
    <source>
        <dbReference type="SAM" id="Coils"/>
    </source>
</evidence>
<feature type="domain" description="Rad50/SbcC-type AAA" evidence="3">
    <location>
        <begin position="5"/>
        <end position="272"/>
    </location>
</feature>
<sequence length="1025" mass="115712">MKIKRIHIDHFGKLNDFDLEFTDGFQVLYGNNEDGKSTIMAFIKMMFYGSAGKSSDLTKNIRKKYMPWDGSKMSGSIEFECGGTVYRAERLFGASNATDKISLWNQATGEKEKIASGADLGQRFLGMGDTAFEKSVFIGQAGSMAGADKDDEITQKLLNLVSTGDESVSQKKVDTRLQTAKEQLKSKSGKIGILDKQYQLLDSLAEQRAQALREEEEKKQMESRRAQLAEKKEALEQEYQQYKSQVDLQEKLQQLQNFEKLLLKKQEIDKELLDCDQREKQLAKGDSPFAPDAFLSGGEEQIARIKSLNEVFTERSRNVQALESEEASIQEPDAEIPPELFDQIIEQGKEQASLQKTIAALKETVQNRSQSEKLRSEYEQEIKRFTTQKEENQRLESSLKSAAAEYERMRDTADRLKEKSEKSKQNWNSFKQEQENANTQYQVALHNLKSVQQLCGQRVETAEDRLKQAGTPKQVLVKQNAGRKGNMPLVAAAAVLFLFSVLLGVFVHPACYAGAGIAAVLLIPAFSGKQEKEVATTVIDEAETARAKVGLEEARRAASLETDAATRAVNDAENKLRELQEQTRQMQKNAEEAERALQTALDALSLAEQKRNELEIKLRLCVESLSELTNRVKEKQAGLPKEEEVPLDLQSLREQLATKSAYERALAGQIQSQLERMGCKTLEELQNRQIEQKSRLAKRTAKIESLTNAKADAAQAKENLQKGIRNLIAYVGNYIPVSTFEEAVNTLRRFKEERQAIHTARMKAGSRLDYLNEEMQGRTPEQLQRESEEIRGGILSRNNGNLPEKLDDYEAENLKQRSRGTLELFQKASEEVVRLSSEIKNRFAGKKSVSELENEVERLKEEISENEDAFTCFDIAQKTMTEAFNEIRQSFGPLLNEKTAAIFHKLTCGKYSNVIISRNFDIHVQDEQSAVSHEWQYLSSGTVDQAYLALRLAVAELLSQNGEKLPLFLDDVFLQYDDSRAKDGLRFLAEYSKQNAVSQVVLFTCHQSILSFAKSTELGAELHSF</sequence>
<evidence type="ECO:0000313" key="4">
    <source>
        <dbReference type="EMBL" id="MCY1714119.1"/>
    </source>
</evidence>
<dbReference type="Pfam" id="PF13476">
    <property type="entry name" value="AAA_23"/>
    <property type="match status" value="1"/>
</dbReference>
<feature type="coiled-coil region" evidence="1">
    <location>
        <begin position="842"/>
        <end position="869"/>
    </location>
</feature>
<dbReference type="EMBL" id="JAPOHA010000006">
    <property type="protein sequence ID" value="MCY1714119.1"/>
    <property type="molecule type" value="Genomic_DNA"/>
</dbReference>
<keyword evidence="2" id="KW-0812">Transmembrane</keyword>
<dbReference type="InterPro" id="IPR027417">
    <property type="entry name" value="P-loop_NTPase"/>
</dbReference>
<dbReference type="PANTHER" id="PTHR41259:SF1">
    <property type="entry name" value="DOUBLE-STRAND BREAK REPAIR RAD50 ATPASE, PUTATIVE-RELATED"/>
    <property type="match status" value="1"/>
</dbReference>
<dbReference type="PANTHER" id="PTHR41259">
    <property type="entry name" value="DOUBLE-STRAND BREAK REPAIR RAD50 ATPASE, PUTATIVE-RELATED"/>
    <property type="match status" value="1"/>
</dbReference>
<comment type="caution">
    <text evidence="4">The sequence shown here is derived from an EMBL/GenBank/DDBJ whole genome shotgun (WGS) entry which is preliminary data.</text>
</comment>
<name>A0ABT4BTD4_9FIRM</name>
<feature type="transmembrane region" description="Helical" evidence="2">
    <location>
        <begin position="488"/>
        <end position="507"/>
    </location>
</feature>
<evidence type="ECO:0000259" key="3">
    <source>
        <dbReference type="Pfam" id="PF13476"/>
    </source>
</evidence>
<keyword evidence="1" id="KW-0175">Coiled coil</keyword>
<dbReference type="SUPFAM" id="SSF52540">
    <property type="entry name" value="P-loop containing nucleoside triphosphate hydrolases"/>
    <property type="match status" value="1"/>
</dbReference>